<feature type="binding site" evidence="7">
    <location>
        <position position="286"/>
    </location>
    <ligand>
        <name>ATP</name>
        <dbReference type="ChEBI" id="CHEBI:30616"/>
    </ligand>
</feature>
<evidence type="ECO:0000256" key="2">
    <source>
        <dbReference type="ARBA" id="ARBA00013061"/>
    </source>
</evidence>
<dbReference type="Pfam" id="PF00162">
    <property type="entry name" value="PGK"/>
    <property type="match status" value="2"/>
</dbReference>
<comment type="catalytic activity">
    <reaction evidence="1 8">
        <text>(2R)-3-phosphoglycerate + ATP = (2R)-3-phospho-glyceroyl phosphate + ADP</text>
        <dbReference type="Rhea" id="RHEA:14801"/>
        <dbReference type="ChEBI" id="CHEBI:30616"/>
        <dbReference type="ChEBI" id="CHEBI:57604"/>
        <dbReference type="ChEBI" id="CHEBI:58272"/>
        <dbReference type="ChEBI" id="CHEBI:456216"/>
        <dbReference type="EC" id="2.7.2.3"/>
    </reaction>
</comment>
<dbReference type="GO" id="GO:0005829">
    <property type="term" value="C:cytosol"/>
    <property type="evidence" value="ECO:0007669"/>
    <property type="project" value="TreeGrafter"/>
</dbReference>
<dbReference type="Proteomes" id="UP000176404">
    <property type="component" value="Unassembled WGS sequence"/>
</dbReference>
<dbReference type="GO" id="GO:0006094">
    <property type="term" value="P:gluconeogenesis"/>
    <property type="evidence" value="ECO:0007669"/>
    <property type="project" value="TreeGrafter"/>
</dbReference>
<dbReference type="InterPro" id="IPR036043">
    <property type="entry name" value="Phosphoglycerate_kinase_sf"/>
</dbReference>
<feature type="binding site" evidence="7">
    <location>
        <position position="201"/>
    </location>
    <ligand>
        <name>ATP</name>
        <dbReference type="ChEBI" id="CHEBI:30616"/>
    </ligand>
</feature>
<dbReference type="EMBL" id="MGHD01000012">
    <property type="protein sequence ID" value="OGM59891.1"/>
    <property type="molecule type" value="Genomic_DNA"/>
</dbReference>
<dbReference type="PIRSF" id="PIRSF000724">
    <property type="entry name" value="Pgk"/>
    <property type="match status" value="1"/>
</dbReference>
<evidence type="ECO:0000256" key="4">
    <source>
        <dbReference type="ARBA" id="ARBA00022741"/>
    </source>
</evidence>
<evidence type="ECO:0000256" key="5">
    <source>
        <dbReference type="ARBA" id="ARBA00022777"/>
    </source>
</evidence>
<keyword evidence="3 8" id="KW-0808">Transferase</keyword>
<dbReference type="GO" id="GO:0043531">
    <property type="term" value="F:ADP binding"/>
    <property type="evidence" value="ECO:0007669"/>
    <property type="project" value="TreeGrafter"/>
</dbReference>
<dbReference type="EC" id="2.7.2.3" evidence="2 8"/>
<organism evidence="9 10">
    <name type="scientific">Candidatus Woesebacteria bacterium RIFCSPLOWO2_01_FULL_39_10b</name>
    <dbReference type="NCBI Taxonomy" id="1802517"/>
    <lineage>
        <taxon>Bacteria</taxon>
        <taxon>Candidatus Woeseibacteriota</taxon>
    </lineage>
</organism>
<evidence type="ECO:0000256" key="7">
    <source>
        <dbReference type="PIRSR" id="PIRSR000724-2"/>
    </source>
</evidence>
<dbReference type="STRING" id="1802517.A2892_02815"/>
<name>A0A1F8B7B1_9BACT</name>
<dbReference type="GO" id="GO:0005524">
    <property type="term" value="F:ATP binding"/>
    <property type="evidence" value="ECO:0007669"/>
    <property type="project" value="UniProtKB-KW"/>
</dbReference>
<keyword evidence="6 7" id="KW-0067">ATP-binding</keyword>
<protein>
    <recommendedName>
        <fullName evidence="2 8">Phosphoglycerate kinase</fullName>
        <ecNumber evidence="2 8">2.7.2.3</ecNumber>
    </recommendedName>
</protein>
<dbReference type="PRINTS" id="PR00477">
    <property type="entry name" value="PHGLYCKINASE"/>
</dbReference>
<accession>A0A1F8B7B1</accession>
<evidence type="ECO:0000256" key="8">
    <source>
        <dbReference type="RuleBase" id="RU000532"/>
    </source>
</evidence>
<dbReference type="GO" id="GO:0006096">
    <property type="term" value="P:glycolytic process"/>
    <property type="evidence" value="ECO:0007669"/>
    <property type="project" value="InterPro"/>
</dbReference>
<sequence length="355" mass="39975">MNLPRLQNLGVFRKRVIVRMDFDVPEEDYSRIEVSKETLDYLLQKKAKVILIGHKGRPEGSISLSLSLRKLAPVLTKILKEQVMFIDGMDFTQIKATITQTSNIKIFLLENLRFDPREENNDEGFAKKLADLADVYVNEAFAVSHRVHASIVGIPKQFKSKFKNSVAAGFRFIREVEHLSQVIENPKRPLLILISGIKEDKIEMIESLTKIADKILVGGRLPLLIQKSKIKNQNRVRLDQNNISKIKIAKLTQDGLDIDEKSTQVFEQEIKKARTIVLAGVVGKYEDERHQQGTKRIFKAVANSEAYKVAGGGDTEAALTMYNLTDKFDWISVGGGAMLEFLAKGTLPGIEILID</sequence>
<dbReference type="Gene3D" id="3.40.50.1260">
    <property type="entry name" value="Phosphoglycerate kinase, N-terminal domain"/>
    <property type="match status" value="2"/>
</dbReference>
<comment type="caution">
    <text evidence="9">The sequence shown here is derived from an EMBL/GenBank/DDBJ whole genome shotgun (WGS) entry which is preliminary data.</text>
</comment>
<dbReference type="SUPFAM" id="SSF53748">
    <property type="entry name" value="Phosphoglycerate kinase"/>
    <property type="match status" value="1"/>
</dbReference>
<comment type="similarity">
    <text evidence="8">Belongs to the phosphoglycerate kinase family.</text>
</comment>
<evidence type="ECO:0000256" key="1">
    <source>
        <dbReference type="ARBA" id="ARBA00000642"/>
    </source>
</evidence>
<evidence type="ECO:0000256" key="6">
    <source>
        <dbReference type="ARBA" id="ARBA00022840"/>
    </source>
</evidence>
<reference evidence="9 10" key="1">
    <citation type="journal article" date="2016" name="Nat. Commun.">
        <title>Thousands of microbial genomes shed light on interconnected biogeochemical processes in an aquifer system.</title>
        <authorList>
            <person name="Anantharaman K."/>
            <person name="Brown C.T."/>
            <person name="Hug L.A."/>
            <person name="Sharon I."/>
            <person name="Castelle C.J."/>
            <person name="Probst A.J."/>
            <person name="Thomas B.C."/>
            <person name="Singh A."/>
            <person name="Wilkins M.J."/>
            <person name="Karaoz U."/>
            <person name="Brodie E.L."/>
            <person name="Williams K.H."/>
            <person name="Hubbard S.S."/>
            <person name="Banfield J.F."/>
        </authorList>
    </citation>
    <scope>NUCLEOTIDE SEQUENCE [LARGE SCALE GENOMIC DNA]</scope>
</reference>
<keyword evidence="4" id="KW-0547">Nucleotide-binding</keyword>
<evidence type="ECO:0000256" key="3">
    <source>
        <dbReference type="ARBA" id="ARBA00022679"/>
    </source>
</evidence>
<feature type="binding site" evidence="7">
    <location>
        <position position="255"/>
    </location>
    <ligand>
        <name>ATP</name>
        <dbReference type="ChEBI" id="CHEBI:30616"/>
    </ligand>
</feature>
<feature type="binding site" evidence="7">
    <location>
        <begin position="312"/>
        <end position="315"/>
    </location>
    <ligand>
        <name>ATP</name>
        <dbReference type="ChEBI" id="CHEBI:30616"/>
    </ligand>
</feature>
<gene>
    <name evidence="9" type="ORF">A2892_02815</name>
</gene>
<keyword evidence="5 8" id="KW-0418">Kinase</keyword>
<dbReference type="PANTHER" id="PTHR11406:SF23">
    <property type="entry name" value="PHOSPHOGLYCERATE KINASE 1, CHLOROPLASTIC-RELATED"/>
    <property type="match status" value="1"/>
</dbReference>
<dbReference type="InterPro" id="IPR015824">
    <property type="entry name" value="Phosphoglycerate_kinase_N"/>
</dbReference>
<evidence type="ECO:0000313" key="9">
    <source>
        <dbReference type="EMBL" id="OGM59891.1"/>
    </source>
</evidence>
<dbReference type="PANTHER" id="PTHR11406">
    <property type="entry name" value="PHOSPHOGLYCERATE KINASE"/>
    <property type="match status" value="1"/>
</dbReference>
<dbReference type="AlphaFoldDB" id="A0A1F8B7B1"/>
<dbReference type="GO" id="GO:0004618">
    <property type="term" value="F:phosphoglycerate kinase activity"/>
    <property type="evidence" value="ECO:0007669"/>
    <property type="project" value="UniProtKB-EC"/>
</dbReference>
<dbReference type="InterPro" id="IPR001576">
    <property type="entry name" value="Phosphoglycerate_kinase"/>
</dbReference>
<proteinExistence type="inferred from homology"/>
<evidence type="ECO:0000313" key="10">
    <source>
        <dbReference type="Proteomes" id="UP000176404"/>
    </source>
</evidence>